<evidence type="ECO:0000313" key="1">
    <source>
        <dbReference type="EMBL" id="KAG9466274.1"/>
    </source>
</evidence>
<dbReference type="AlphaFoldDB" id="A0A8J6BAP6"/>
<sequence length="71" mass="7898">MPLVGVVGERQNLGISLLTAIIKYLSRPVLASFTDPGNSESRASFGFIDSPVWLMWLKRVVTSFQREATGW</sequence>
<organism evidence="1 2">
    <name type="scientific">Eleutherodactylus coqui</name>
    <name type="common">Puerto Rican coqui</name>
    <dbReference type="NCBI Taxonomy" id="57060"/>
    <lineage>
        <taxon>Eukaryota</taxon>
        <taxon>Metazoa</taxon>
        <taxon>Chordata</taxon>
        <taxon>Craniata</taxon>
        <taxon>Vertebrata</taxon>
        <taxon>Euteleostomi</taxon>
        <taxon>Amphibia</taxon>
        <taxon>Batrachia</taxon>
        <taxon>Anura</taxon>
        <taxon>Neobatrachia</taxon>
        <taxon>Hyloidea</taxon>
        <taxon>Eleutherodactylidae</taxon>
        <taxon>Eleutherodactylinae</taxon>
        <taxon>Eleutherodactylus</taxon>
        <taxon>Eleutherodactylus</taxon>
    </lineage>
</organism>
<reference evidence="1" key="1">
    <citation type="thesis" date="2020" institute="ProQuest LLC" country="789 East Eisenhower Parkway, Ann Arbor, MI, USA">
        <title>Comparative Genomics and Chromosome Evolution.</title>
        <authorList>
            <person name="Mudd A.B."/>
        </authorList>
    </citation>
    <scope>NUCLEOTIDE SEQUENCE</scope>
    <source>
        <strain evidence="1">HN-11 Male</strain>
        <tissue evidence="1">Kidney and liver</tissue>
    </source>
</reference>
<gene>
    <name evidence="1" type="ORF">GDO78_016889</name>
</gene>
<dbReference type="EMBL" id="WNTK01002178">
    <property type="protein sequence ID" value="KAG9466274.1"/>
    <property type="molecule type" value="Genomic_DNA"/>
</dbReference>
<accession>A0A8J6BAP6</accession>
<dbReference type="Proteomes" id="UP000770717">
    <property type="component" value="Unassembled WGS sequence"/>
</dbReference>
<protein>
    <submittedName>
        <fullName evidence="1">Uncharacterized protein</fullName>
    </submittedName>
</protein>
<proteinExistence type="predicted"/>
<comment type="caution">
    <text evidence="1">The sequence shown here is derived from an EMBL/GenBank/DDBJ whole genome shotgun (WGS) entry which is preliminary data.</text>
</comment>
<name>A0A8J6BAP6_ELECQ</name>
<keyword evidence="2" id="KW-1185">Reference proteome</keyword>
<evidence type="ECO:0000313" key="2">
    <source>
        <dbReference type="Proteomes" id="UP000770717"/>
    </source>
</evidence>